<evidence type="ECO:0000313" key="3">
    <source>
        <dbReference type="Proteomes" id="UP000247459"/>
    </source>
</evidence>
<name>A0A2W0CQT8_9BACL</name>
<protein>
    <recommendedName>
        <fullName evidence="4">Copper amine oxidase-like N-terminal domain-containing protein</fullName>
    </recommendedName>
</protein>
<evidence type="ECO:0000256" key="1">
    <source>
        <dbReference type="SAM" id="SignalP"/>
    </source>
</evidence>
<dbReference type="EMBL" id="PRLG01000013">
    <property type="protein sequence ID" value="PYY30008.1"/>
    <property type="molecule type" value="Genomic_DNA"/>
</dbReference>
<accession>A0A2W0CQT8</accession>
<feature type="chain" id="PRO_5016119803" description="Copper amine oxidase-like N-terminal domain-containing protein" evidence="1">
    <location>
        <begin position="25"/>
        <end position="216"/>
    </location>
</feature>
<evidence type="ECO:0008006" key="4">
    <source>
        <dbReference type="Google" id="ProtNLM"/>
    </source>
</evidence>
<dbReference type="AlphaFoldDB" id="A0A2W0CQT8"/>
<feature type="signal peptide" evidence="1">
    <location>
        <begin position="1"/>
        <end position="24"/>
    </location>
</feature>
<proteinExistence type="predicted"/>
<keyword evidence="1" id="KW-0732">Signal</keyword>
<organism evidence="2 3">
    <name type="scientific">Paenibacillus illinoisensis</name>
    <dbReference type="NCBI Taxonomy" id="59845"/>
    <lineage>
        <taxon>Bacteria</taxon>
        <taxon>Bacillati</taxon>
        <taxon>Bacillota</taxon>
        <taxon>Bacilli</taxon>
        <taxon>Bacillales</taxon>
        <taxon>Paenibacillaceae</taxon>
        <taxon>Paenibacillus</taxon>
    </lineage>
</organism>
<dbReference type="RefSeq" id="WP_110757425.1">
    <property type="nucleotide sequence ID" value="NZ_PRLG01000013.1"/>
</dbReference>
<dbReference type="Proteomes" id="UP000247459">
    <property type="component" value="Unassembled WGS sequence"/>
</dbReference>
<comment type="caution">
    <text evidence="2">The sequence shown here is derived from an EMBL/GenBank/DDBJ whole genome shotgun (WGS) entry which is preliminary data.</text>
</comment>
<sequence length="216" mass="24974">MKKMMVVTLACVLLSGSMAFTATSATKKIDIVLNEKEIKTQAGTEAKLIDNRVYIPATVLRSARFSVEYKNSTLHLVNSYFHYTKNLMEMHVFNHVFTTRFNKIDQEVVNILGKVILEEPVDFSRLQQFIEEAESNVGIRPEVFTPVQDYNSFDFSPARESVEEYKKASLELIAYVDTGDKERLRAFYQERKQALEYYDSYTNVYDLIFKASLLVQ</sequence>
<gene>
    <name evidence="2" type="ORF">PIL02S_01610</name>
</gene>
<dbReference type="OrthoDB" id="2661284at2"/>
<evidence type="ECO:0000313" key="2">
    <source>
        <dbReference type="EMBL" id="PYY30008.1"/>
    </source>
</evidence>
<reference evidence="2 3" key="1">
    <citation type="submission" date="2018-01" db="EMBL/GenBank/DDBJ databases">
        <title>Genome sequence of the PGP bacterium Paenibacillus illinoisensis E3.</title>
        <authorList>
            <person name="Rolli E."/>
            <person name="Marasco R."/>
            <person name="Bessem C."/>
            <person name="Michoud G."/>
            <person name="Gaiarsa S."/>
            <person name="Borin S."/>
            <person name="Daffonchio D."/>
        </authorList>
    </citation>
    <scope>NUCLEOTIDE SEQUENCE [LARGE SCALE GENOMIC DNA]</scope>
    <source>
        <strain evidence="2 3">E3</strain>
    </source>
</reference>